<organism evidence="14 15">
    <name type="scientific">Raoultibacter timonensis</name>
    <dbReference type="NCBI Taxonomy" id="1907662"/>
    <lineage>
        <taxon>Bacteria</taxon>
        <taxon>Bacillati</taxon>
        <taxon>Actinomycetota</taxon>
        <taxon>Coriobacteriia</taxon>
        <taxon>Eggerthellales</taxon>
        <taxon>Eggerthellaceae</taxon>
        <taxon>Raoultibacter</taxon>
    </lineage>
</organism>
<dbReference type="PROSITE" id="PS00198">
    <property type="entry name" value="4FE4S_FER_1"/>
    <property type="match status" value="1"/>
</dbReference>
<dbReference type="InterPro" id="IPR000283">
    <property type="entry name" value="NADH_UbQ_OxRdtase_75kDa_su_CS"/>
</dbReference>
<proteinExistence type="inferred from homology"/>
<dbReference type="PROSITE" id="PS00551">
    <property type="entry name" value="MOLYBDOPTERIN_PROK_1"/>
    <property type="match status" value="1"/>
</dbReference>
<dbReference type="PROSITE" id="PS00932">
    <property type="entry name" value="MOLYBDOPTERIN_PROK_3"/>
    <property type="match status" value="1"/>
</dbReference>
<evidence type="ECO:0000259" key="11">
    <source>
        <dbReference type="PROSITE" id="PS51085"/>
    </source>
</evidence>
<dbReference type="CDD" id="cd02790">
    <property type="entry name" value="MopB_CT_Formate-Dh_H"/>
    <property type="match status" value="1"/>
</dbReference>
<dbReference type="InterPro" id="IPR036010">
    <property type="entry name" value="2Fe-2S_ferredoxin-like_sf"/>
</dbReference>
<keyword evidence="8" id="KW-0408">Iron</keyword>
<gene>
    <name evidence="14" type="primary">fdhA</name>
    <name evidence="14" type="ORF">CE91St30_24040</name>
</gene>
<evidence type="ECO:0000256" key="8">
    <source>
        <dbReference type="ARBA" id="ARBA00023004"/>
    </source>
</evidence>
<evidence type="ECO:0000256" key="9">
    <source>
        <dbReference type="ARBA" id="ARBA00023014"/>
    </source>
</evidence>
<dbReference type="CDD" id="cd02753">
    <property type="entry name" value="MopB_Formate-Dh-H"/>
    <property type="match status" value="1"/>
</dbReference>
<dbReference type="Pfam" id="PF13510">
    <property type="entry name" value="Fer2_4"/>
    <property type="match status" value="1"/>
</dbReference>
<dbReference type="SUPFAM" id="SSF54862">
    <property type="entry name" value="4Fe-4S ferredoxins"/>
    <property type="match status" value="1"/>
</dbReference>
<keyword evidence="6" id="KW-0677">Repeat</keyword>
<dbReference type="SUPFAM" id="SSF54292">
    <property type="entry name" value="2Fe-2S ferredoxin-like"/>
    <property type="match status" value="1"/>
</dbReference>
<keyword evidence="7" id="KW-0560">Oxidoreductase</keyword>
<dbReference type="InterPro" id="IPR050123">
    <property type="entry name" value="Prok_molybdopt-oxidoreductase"/>
</dbReference>
<dbReference type="InterPro" id="IPR027467">
    <property type="entry name" value="MopterinOxRdtase_cofactor_BS"/>
</dbReference>
<dbReference type="Gene3D" id="2.20.25.90">
    <property type="entry name" value="ADC-like domains"/>
    <property type="match status" value="1"/>
</dbReference>
<evidence type="ECO:0000256" key="3">
    <source>
        <dbReference type="ARBA" id="ARBA00022485"/>
    </source>
</evidence>
<dbReference type="SUPFAM" id="SSF53706">
    <property type="entry name" value="Formate dehydrogenase/DMSO reductase, domains 1-3"/>
    <property type="match status" value="1"/>
</dbReference>
<protein>
    <submittedName>
        <fullName evidence="14">Formate dehydrogenase subunit alpha</fullName>
    </submittedName>
</protein>
<keyword evidence="4" id="KW-0001">2Fe-2S</keyword>
<dbReference type="InterPro" id="IPR041925">
    <property type="entry name" value="CT_Formate-Dh_H"/>
</dbReference>
<sequence>MPSIAIDGVRLEVSERTTILEAAREAGIRIPTLCYLKDVNAIGSCRVCVVEVEGEEHPVPSCTTVARDGMVVTTNSPKLASYRRTALDLILSEHGLDSTRYCFSCVKNGACELADLCREYGVVEPSARVERKREPVLDSNPFLVYDPNLCIACQRCVGACNNAARNHTLRAGKRAARTVIEAPFGENWRDTTCESCGNCAAACPTGALSAKRRAGYRVWETERVRTTCPHCGVGCQLNLVVKDGRIVDAEAAPGPANKSLLCVKGRFASYDFVGSPERLRTPLVKNPETGEFEPATWDEALDLVASRFADLKERYGGEALAAFACARSTNEDIYLLQKMARTAFGTNNVDNCARVCHAPSVSGLAATLGSGAMTNTIEDVTREADVIMLVGSNPEEAHPVFGMQIRAAVENGAKLIVVDPRDIRLTERADVHLKLRPGTNVAFANGMVHILINEGLVDREFIEERTEGFDRLARMVQEYTPERVAEICGIDARDLVSAAKLYGSAERAPIIYCLGVTEHSSGTEGVMSLSNIAMVCGKLGRPGCGVNPVRGQNNVQGACDMGATPGDFPGYQKLTNPEVAEKFERAWSTELSRVPGLMATECFPAMVDGRIKGLFVFGEDPVRTDPDTGHVIKALEALDFLVVDDLFMTETARYADVILPGRSYAEKEGTFTNTERRVQRVRKAVDIGGDTLLDTDIFTEIMNRMGYPQPHLSAAQIMDEIASLTPSYGGISHARLDGTEVAGQGLQWPCPNRDHPGTAILHVGSFSRGIGAYSTAEYREATEQPDGDYPFILMTGRILYQYNACAMTGRAEGINEVAPSSFIEMNERDASALGIADGDRVKVASRRGEVETTARVSDKTSPGETWMPFHFQDGNSNWLTIAALDTIAKTPEYKVCAVRVERAKTS</sequence>
<dbReference type="InterPro" id="IPR009010">
    <property type="entry name" value="Asp_de-COase-like_dom_sf"/>
</dbReference>
<dbReference type="SUPFAM" id="SSF50692">
    <property type="entry name" value="ADC-like"/>
    <property type="match status" value="1"/>
</dbReference>
<dbReference type="InterPro" id="IPR006478">
    <property type="entry name" value="Formate_DH_asu"/>
</dbReference>
<comment type="cofactor">
    <cofactor evidence="10">
        <name>[2Fe-2S] cluster</name>
        <dbReference type="ChEBI" id="CHEBI:190135"/>
    </cofactor>
</comment>
<dbReference type="Pfam" id="PF10588">
    <property type="entry name" value="NADH-G_4Fe-4S_3"/>
    <property type="match status" value="1"/>
</dbReference>
<keyword evidence="5" id="KW-0479">Metal-binding</keyword>
<dbReference type="InterPro" id="IPR001041">
    <property type="entry name" value="2Fe-2S_ferredoxin-type"/>
</dbReference>
<dbReference type="Pfam" id="PF01568">
    <property type="entry name" value="Molydop_binding"/>
    <property type="match status" value="1"/>
</dbReference>
<dbReference type="CDD" id="cd00207">
    <property type="entry name" value="fer2"/>
    <property type="match status" value="1"/>
</dbReference>
<dbReference type="PROSITE" id="PS51669">
    <property type="entry name" value="4FE4S_MOW_BIS_MGD"/>
    <property type="match status" value="1"/>
</dbReference>
<evidence type="ECO:0000256" key="5">
    <source>
        <dbReference type="ARBA" id="ARBA00022723"/>
    </source>
</evidence>
<dbReference type="InterPro" id="IPR006963">
    <property type="entry name" value="Mopterin_OxRdtase_4Fe-4S_dom"/>
</dbReference>
<evidence type="ECO:0000256" key="4">
    <source>
        <dbReference type="ARBA" id="ARBA00022714"/>
    </source>
</evidence>
<dbReference type="PIRSF" id="PIRSF036643">
    <property type="entry name" value="FDH_alpha"/>
    <property type="match status" value="1"/>
</dbReference>
<dbReference type="Gene3D" id="2.40.40.20">
    <property type="match status" value="1"/>
</dbReference>
<evidence type="ECO:0000256" key="10">
    <source>
        <dbReference type="ARBA" id="ARBA00034078"/>
    </source>
</evidence>
<dbReference type="InterPro" id="IPR006655">
    <property type="entry name" value="Mopterin_OxRdtase_prok_CS"/>
</dbReference>
<dbReference type="NCBIfam" id="TIGR01591">
    <property type="entry name" value="Fdh-alpha"/>
    <property type="match status" value="1"/>
</dbReference>
<evidence type="ECO:0000256" key="2">
    <source>
        <dbReference type="ARBA" id="ARBA00007023"/>
    </source>
</evidence>
<evidence type="ECO:0000313" key="15">
    <source>
        <dbReference type="Proteomes" id="UP001320544"/>
    </source>
</evidence>
<feature type="domain" description="4Fe-4S ferredoxin-type" evidence="12">
    <location>
        <begin position="185"/>
        <end position="213"/>
    </location>
</feature>
<keyword evidence="9" id="KW-0411">Iron-sulfur</keyword>
<dbReference type="SMART" id="SM00929">
    <property type="entry name" value="NADH-G_4Fe-4S_3"/>
    <property type="match status" value="1"/>
</dbReference>
<dbReference type="InterPro" id="IPR017900">
    <property type="entry name" value="4Fe4S_Fe_S_CS"/>
</dbReference>
<dbReference type="Gene3D" id="3.30.70.20">
    <property type="match status" value="1"/>
</dbReference>
<name>A0ABN6MGG6_9ACTN</name>
<feature type="domain" description="4Fe-4S ferredoxin-type" evidence="12">
    <location>
        <begin position="141"/>
        <end position="170"/>
    </location>
</feature>
<dbReference type="InterPro" id="IPR006656">
    <property type="entry name" value="Mopterin_OxRdtase"/>
</dbReference>
<evidence type="ECO:0000313" key="14">
    <source>
        <dbReference type="EMBL" id="BDE97071.1"/>
    </source>
</evidence>
<dbReference type="Pfam" id="PF04879">
    <property type="entry name" value="Molybdop_Fe4S4"/>
    <property type="match status" value="1"/>
</dbReference>
<feature type="domain" description="4Fe-4S Mo/W bis-MGD-type" evidence="13">
    <location>
        <begin position="221"/>
        <end position="276"/>
    </location>
</feature>
<dbReference type="InterPro" id="IPR017896">
    <property type="entry name" value="4Fe4S_Fe-S-bd"/>
</dbReference>
<accession>A0ABN6MGG6</accession>
<dbReference type="SMART" id="SM00926">
    <property type="entry name" value="Molybdop_Fe4S4"/>
    <property type="match status" value="1"/>
</dbReference>
<dbReference type="PANTHER" id="PTHR43105">
    <property type="entry name" value="RESPIRATORY NITRATE REDUCTASE"/>
    <property type="match status" value="1"/>
</dbReference>
<evidence type="ECO:0000256" key="6">
    <source>
        <dbReference type="ARBA" id="ARBA00022737"/>
    </source>
</evidence>
<dbReference type="EMBL" id="AP025564">
    <property type="protein sequence ID" value="BDE97071.1"/>
    <property type="molecule type" value="Genomic_DNA"/>
</dbReference>
<keyword evidence="15" id="KW-1185">Reference proteome</keyword>
<dbReference type="Proteomes" id="UP001320544">
    <property type="component" value="Chromosome"/>
</dbReference>
<dbReference type="Gene3D" id="3.40.50.740">
    <property type="match status" value="1"/>
</dbReference>
<evidence type="ECO:0000259" key="12">
    <source>
        <dbReference type="PROSITE" id="PS51379"/>
    </source>
</evidence>
<dbReference type="Pfam" id="PF00384">
    <property type="entry name" value="Molybdopterin"/>
    <property type="match status" value="1"/>
</dbReference>
<feature type="domain" description="2Fe-2S ferredoxin-type" evidence="11">
    <location>
        <begin position="1"/>
        <end position="78"/>
    </location>
</feature>
<keyword evidence="3" id="KW-0004">4Fe-4S</keyword>
<dbReference type="PANTHER" id="PTHR43105:SF14">
    <property type="entry name" value="FORMATE DEHYDROGENASE H"/>
    <property type="match status" value="1"/>
</dbReference>
<dbReference type="Gene3D" id="3.10.20.740">
    <property type="match status" value="1"/>
</dbReference>
<comment type="similarity">
    <text evidence="2">In the C-terminal section; belongs to the prokaryotic molybdopterin-containing oxidoreductase family.</text>
</comment>
<dbReference type="PROSITE" id="PS00641">
    <property type="entry name" value="COMPLEX1_75K_1"/>
    <property type="match status" value="1"/>
</dbReference>
<reference evidence="14 15" key="1">
    <citation type="submission" date="2022-01" db="EMBL/GenBank/DDBJ databases">
        <title>Novel bile acid biosynthetic pathways are enriched in the microbiome of centenarians.</title>
        <authorList>
            <person name="Sato Y."/>
            <person name="Atarashi K."/>
            <person name="Plichta R.D."/>
            <person name="Arai Y."/>
            <person name="Sasajima S."/>
            <person name="Kearney M.S."/>
            <person name="Suda W."/>
            <person name="Takeshita K."/>
            <person name="Sasaki T."/>
            <person name="Okamoto S."/>
            <person name="Skelly N.A."/>
            <person name="Okamura Y."/>
            <person name="Vlamakis H."/>
            <person name="Li Y."/>
            <person name="Tanoue T."/>
            <person name="Takei H."/>
            <person name="Nittono H."/>
            <person name="Narushima S."/>
            <person name="Irie J."/>
            <person name="Itoh H."/>
            <person name="Moriya K."/>
            <person name="Sugiura Y."/>
            <person name="Suematsu M."/>
            <person name="Moritoki N."/>
            <person name="Shibata S."/>
            <person name="Littman R.D."/>
            <person name="Fischbach A.M."/>
            <person name="Uwamino Y."/>
            <person name="Inoue T."/>
            <person name="Honda A."/>
            <person name="Hattori M."/>
            <person name="Murai T."/>
            <person name="Xavier J.R."/>
            <person name="Hirose N."/>
            <person name="Honda K."/>
        </authorList>
    </citation>
    <scope>NUCLEOTIDE SEQUENCE [LARGE SCALE GENOMIC DNA]</scope>
    <source>
        <strain evidence="14 15">CE91-St30</strain>
    </source>
</reference>
<dbReference type="InterPro" id="IPR041924">
    <property type="entry name" value="Formate_Dh-H_N"/>
</dbReference>
<dbReference type="InterPro" id="IPR019574">
    <property type="entry name" value="NADH_UbQ_OxRdtase_Gsu_4Fe4S-bd"/>
</dbReference>
<evidence type="ECO:0000256" key="1">
    <source>
        <dbReference type="ARBA" id="ARBA00001966"/>
    </source>
</evidence>
<evidence type="ECO:0000259" key="13">
    <source>
        <dbReference type="PROSITE" id="PS51669"/>
    </source>
</evidence>
<dbReference type="InterPro" id="IPR006657">
    <property type="entry name" value="MoPterin_dinucl-bd_dom"/>
</dbReference>
<comment type="cofactor">
    <cofactor evidence="1">
        <name>[4Fe-4S] cluster</name>
        <dbReference type="ChEBI" id="CHEBI:49883"/>
    </cofactor>
</comment>
<evidence type="ECO:0000256" key="7">
    <source>
        <dbReference type="ARBA" id="ARBA00023002"/>
    </source>
</evidence>
<dbReference type="PROSITE" id="PS51379">
    <property type="entry name" value="4FE4S_FER_2"/>
    <property type="match status" value="2"/>
</dbReference>
<dbReference type="Pfam" id="PF00037">
    <property type="entry name" value="Fer4"/>
    <property type="match status" value="1"/>
</dbReference>
<dbReference type="Gene3D" id="3.40.228.10">
    <property type="entry name" value="Dimethylsulfoxide Reductase, domain 2"/>
    <property type="match status" value="1"/>
</dbReference>
<dbReference type="RefSeq" id="WP_244386209.1">
    <property type="nucleotide sequence ID" value="NZ_AP025564.1"/>
</dbReference>
<dbReference type="PROSITE" id="PS51085">
    <property type="entry name" value="2FE2S_FER_2"/>
    <property type="match status" value="1"/>
</dbReference>